<feature type="region of interest" description="Disordered" evidence="1">
    <location>
        <begin position="142"/>
        <end position="249"/>
    </location>
</feature>
<sequence>LRGQSAVPRHDGRDTPPPRKRRARRGARRLEGLEDAGVRCVPPPGGNGRGRPREAGCRGRAEGLRGAAVLALRRGGTGGADRAEVELRAREMEEEGQARQGHQGPDRARRGRQVNQGGSGVISLPKLGYLSSNLTLKLSLTSVTSSGGSESGWETVRGAGEQDRPEGGGGGGGGGEENREEWEEALRTGPTHKKAEEDERKAPKRVSEIKAGGDMCGGGARTRTGRPGGSSERRGSPRKELALRPWTLL</sequence>
<reference evidence="2 3" key="1">
    <citation type="journal article" date="2012" name="Genome Biol.">
        <title>Genome and low-iron response of an oceanic diatom adapted to chronic iron limitation.</title>
        <authorList>
            <person name="Lommer M."/>
            <person name="Specht M."/>
            <person name="Roy A.S."/>
            <person name="Kraemer L."/>
            <person name="Andreson R."/>
            <person name="Gutowska M.A."/>
            <person name="Wolf J."/>
            <person name="Bergner S.V."/>
            <person name="Schilhabel M.B."/>
            <person name="Klostermeier U.C."/>
            <person name="Beiko R.G."/>
            <person name="Rosenstiel P."/>
            <person name="Hippler M."/>
            <person name="Laroche J."/>
        </authorList>
    </citation>
    <scope>NUCLEOTIDE SEQUENCE [LARGE SCALE GENOMIC DNA]</scope>
    <source>
        <strain evidence="2 3">CCMP1005</strain>
    </source>
</reference>
<keyword evidence="3" id="KW-1185">Reference proteome</keyword>
<feature type="compositionally biased region" description="Basic and acidic residues" evidence="1">
    <location>
        <begin position="51"/>
        <end position="60"/>
    </location>
</feature>
<feature type="compositionally biased region" description="Basic and acidic residues" evidence="1">
    <location>
        <begin position="8"/>
        <end position="17"/>
    </location>
</feature>
<name>K0T3R9_THAOC</name>
<accession>K0T3R9</accession>
<evidence type="ECO:0000313" key="3">
    <source>
        <dbReference type="Proteomes" id="UP000266841"/>
    </source>
</evidence>
<evidence type="ECO:0000313" key="2">
    <source>
        <dbReference type="EMBL" id="EJK72355.1"/>
    </source>
</evidence>
<feature type="compositionally biased region" description="Basic and acidic residues" evidence="1">
    <location>
        <begin position="193"/>
        <end position="208"/>
    </location>
</feature>
<feature type="compositionally biased region" description="Basic and acidic residues" evidence="1">
    <location>
        <begin position="231"/>
        <end position="242"/>
    </location>
</feature>
<feature type="non-terminal residue" evidence="2">
    <location>
        <position position="1"/>
    </location>
</feature>
<dbReference type="Proteomes" id="UP000266841">
    <property type="component" value="Unassembled WGS sequence"/>
</dbReference>
<feature type="compositionally biased region" description="Low complexity" evidence="1">
    <location>
        <begin position="142"/>
        <end position="152"/>
    </location>
</feature>
<feature type="region of interest" description="Disordered" evidence="1">
    <location>
        <begin position="1"/>
        <end position="60"/>
    </location>
</feature>
<evidence type="ECO:0000256" key="1">
    <source>
        <dbReference type="SAM" id="MobiDB-lite"/>
    </source>
</evidence>
<proteinExistence type="predicted"/>
<dbReference type="EMBL" id="AGNL01005977">
    <property type="protein sequence ID" value="EJK72355.1"/>
    <property type="molecule type" value="Genomic_DNA"/>
</dbReference>
<protein>
    <submittedName>
        <fullName evidence="2">Uncharacterized protein</fullName>
    </submittedName>
</protein>
<gene>
    <name evidence="2" type="ORF">THAOC_06123</name>
</gene>
<dbReference type="AlphaFoldDB" id="K0T3R9"/>
<organism evidence="2 3">
    <name type="scientific">Thalassiosira oceanica</name>
    <name type="common">Marine diatom</name>
    <dbReference type="NCBI Taxonomy" id="159749"/>
    <lineage>
        <taxon>Eukaryota</taxon>
        <taxon>Sar</taxon>
        <taxon>Stramenopiles</taxon>
        <taxon>Ochrophyta</taxon>
        <taxon>Bacillariophyta</taxon>
        <taxon>Coscinodiscophyceae</taxon>
        <taxon>Thalassiosirophycidae</taxon>
        <taxon>Thalassiosirales</taxon>
        <taxon>Thalassiosiraceae</taxon>
        <taxon>Thalassiosira</taxon>
    </lineage>
</organism>
<comment type="caution">
    <text evidence="2">The sequence shown here is derived from an EMBL/GenBank/DDBJ whole genome shotgun (WGS) entry which is preliminary data.</text>
</comment>
<feature type="compositionally biased region" description="Basic residues" evidence="1">
    <location>
        <begin position="18"/>
        <end position="27"/>
    </location>
</feature>
<feature type="region of interest" description="Disordered" evidence="1">
    <location>
        <begin position="89"/>
        <end position="126"/>
    </location>
</feature>